<name>A0A182UJ96_9DIPT</name>
<reference evidence="2" key="1">
    <citation type="submission" date="2014-01" db="EMBL/GenBank/DDBJ databases">
        <title>The Genome Sequence of Anopheles melas CM1001059_A (V2).</title>
        <authorList>
            <consortium name="The Broad Institute Genomics Platform"/>
            <person name="Neafsey D.E."/>
            <person name="Besansky N."/>
            <person name="Howell P."/>
            <person name="Walton C."/>
            <person name="Young S.K."/>
            <person name="Zeng Q."/>
            <person name="Gargeya S."/>
            <person name="Fitzgerald M."/>
            <person name="Haas B."/>
            <person name="Abouelleil A."/>
            <person name="Allen A.W."/>
            <person name="Alvarado L."/>
            <person name="Arachchi H.M."/>
            <person name="Berlin A.M."/>
            <person name="Chapman S.B."/>
            <person name="Gainer-Dewar J."/>
            <person name="Goldberg J."/>
            <person name="Griggs A."/>
            <person name="Gujja S."/>
            <person name="Hansen M."/>
            <person name="Howarth C."/>
            <person name="Imamovic A."/>
            <person name="Ireland A."/>
            <person name="Larimer J."/>
            <person name="McCowan C."/>
            <person name="Murphy C."/>
            <person name="Pearson M."/>
            <person name="Poon T.W."/>
            <person name="Priest M."/>
            <person name="Roberts A."/>
            <person name="Saif S."/>
            <person name="Shea T."/>
            <person name="Sisk P."/>
            <person name="Sykes S."/>
            <person name="Wortman J."/>
            <person name="Nusbaum C."/>
            <person name="Birren B."/>
        </authorList>
    </citation>
    <scope>NUCLEOTIDE SEQUENCE [LARGE SCALE GENOMIC DNA]</scope>
    <source>
        <strain evidence="2">CM1001059</strain>
    </source>
</reference>
<reference evidence="1" key="2">
    <citation type="submission" date="2020-05" db="UniProtKB">
        <authorList>
            <consortium name="EnsemblMetazoa"/>
        </authorList>
    </citation>
    <scope>IDENTIFICATION</scope>
    <source>
        <strain evidence="1">CM1001059</strain>
    </source>
</reference>
<dbReference type="EnsemblMetazoa" id="AMEC021400-RA">
    <property type="protein sequence ID" value="AMEC021400-PA"/>
    <property type="gene ID" value="AMEC021400"/>
</dbReference>
<dbReference type="VEuPathDB" id="VectorBase:AMEC021400"/>
<sequence length="108" mass="12656">MSVVVLLRSAHWDQGHYHPWVEVVVVPPKLLQQLPQRGQFHPMEEEVEVEVERKIWHRRQSLVVEAVVVEVEEVVVLFLGMREEVAQEEEEGEEVVEAEELTIVVLHY</sequence>
<evidence type="ECO:0000313" key="1">
    <source>
        <dbReference type="EnsemblMetazoa" id="AMEC021400-PA"/>
    </source>
</evidence>
<proteinExistence type="predicted"/>
<protein>
    <submittedName>
        <fullName evidence="1">Uncharacterized protein</fullName>
    </submittedName>
</protein>
<accession>A0A182UJ96</accession>
<evidence type="ECO:0000313" key="2">
    <source>
        <dbReference type="Proteomes" id="UP000075902"/>
    </source>
</evidence>
<dbReference type="Proteomes" id="UP000075902">
    <property type="component" value="Unassembled WGS sequence"/>
</dbReference>
<organism evidence="1 2">
    <name type="scientific">Anopheles melas</name>
    <dbReference type="NCBI Taxonomy" id="34690"/>
    <lineage>
        <taxon>Eukaryota</taxon>
        <taxon>Metazoa</taxon>
        <taxon>Ecdysozoa</taxon>
        <taxon>Arthropoda</taxon>
        <taxon>Hexapoda</taxon>
        <taxon>Insecta</taxon>
        <taxon>Pterygota</taxon>
        <taxon>Neoptera</taxon>
        <taxon>Endopterygota</taxon>
        <taxon>Diptera</taxon>
        <taxon>Nematocera</taxon>
        <taxon>Culicoidea</taxon>
        <taxon>Culicidae</taxon>
        <taxon>Anophelinae</taxon>
        <taxon>Anopheles</taxon>
    </lineage>
</organism>
<dbReference type="AlphaFoldDB" id="A0A182UJ96"/>
<keyword evidence="2" id="KW-1185">Reference proteome</keyword>